<evidence type="ECO:0000313" key="2">
    <source>
        <dbReference type="EMBL" id="WIX82690.1"/>
    </source>
</evidence>
<reference evidence="2 3" key="1">
    <citation type="submission" date="2023-06" db="EMBL/GenBank/DDBJ databases">
        <authorList>
            <person name="Oyuntsetseg B."/>
            <person name="Kim S.B."/>
        </authorList>
    </citation>
    <scope>NUCLEOTIDE SEQUENCE [LARGE SCALE GENOMIC DNA]</scope>
    <source>
        <strain evidence="2 3">2-15</strain>
    </source>
</reference>
<sequence length="216" mass="23008">MALALPGFGAALPAGFTPAKDAYAAWLAEELAKITEPIDLVGHDWGALPTLRVATLGEVPPRSWVADVGSVFHPDYAWHPWATTLISPGDGEDSLRHRREADPGESLMLGNGVPAAAAAEMAAALDEDMSRGILGLYRSAVPNVAASWAPSRTSAPGLILVPTADRVDDEMRSRDVAARLGARVELLDGMGHWWMYDRTGRVVSVLQQFWGAVTGS</sequence>
<dbReference type="Proteomes" id="UP001236014">
    <property type="component" value="Chromosome"/>
</dbReference>
<dbReference type="SUPFAM" id="SSF53474">
    <property type="entry name" value="alpha/beta-Hydrolases"/>
    <property type="match status" value="1"/>
</dbReference>
<dbReference type="InterPro" id="IPR000073">
    <property type="entry name" value="AB_hydrolase_1"/>
</dbReference>
<evidence type="ECO:0000259" key="1">
    <source>
        <dbReference type="Pfam" id="PF12697"/>
    </source>
</evidence>
<name>A0A9Y2MVA7_9PSEU</name>
<dbReference type="InterPro" id="IPR029058">
    <property type="entry name" value="AB_hydrolase_fold"/>
</dbReference>
<accession>A0A9Y2MVA7</accession>
<keyword evidence="3" id="KW-1185">Reference proteome</keyword>
<dbReference type="Gene3D" id="3.40.50.1820">
    <property type="entry name" value="alpha/beta hydrolase"/>
    <property type="match status" value="1"/>
</dbReference>
<dbReference type="RefSeq" id="WP_285973255.1">
    <property type="nucleotide sequence ID" value="NZ_CP127294.1"/>
</dbReference>
<dbReference type="Pfam" id="PF12697">
    <property type="entry name" value="Abhydrolase_6"/>
    <property type="match status" value="1"/>
</dbReference>
<dbReference type="GO" id="GO:0016787">
    <property type="term" value="F:hydrolase activity"/>
    <property type="evidence" value="ECO:0007669"/>
    <property type="project" value="UniProtKB-KW"/>
</dbReference>
<keyword evidence="2" id="KW-0378">Hydrolase</keyword>
<organism evidence="2 3">
    <name type="scientific">Amycolatopsis carbonis</name>
    <dbReference type="NCBI Taxonomy" id="715471"/>
    <lineage>
        <taxon>Bacteria</taxon>
        <taxon>Bacillati</taxon>
        <taxon>Actinomycetota</taxon>
        <taxon>Actinomycetes</taxon>
        <taxon>Pseudonocardiales</taxon>
        <taxon>Pseudonocardiaceae</taxon>
        <taxon>Amycolatopsis</taxon>
    </lineage>
</organism>
<dbReference type="AlphaFoldDB" id="A0A9Y2MVA7"/>
<dbReference type="KEGG" id="acab:QRX50_18875"/>
<proteinExistence type="predicted"/>
<feature type="domain" description="AB hydrolase-1" evidence="1">
    <location>
        <begin position="2"/>
        <end position="203"/>
    </location>
</feature>
<gene>
    <name evidence="2" type="ORF">QRX50_18875</name>
</gene>
<protein>
    <submittedName>
        <fullName evidence="2">Alpha/beta hydrolase</fullName>
    </submittedName>
</protein>
<dbReference type="EMBL" id="CP127294">
    <property type="protein sequence ID" value="WIX82690.1"/>
    <property type="molecule type" value="Genomic_DNA"/>
</dbReference>
<evidence type="ECO:0000313" key="3">
    <source>
        <dbReference type="Proteomes" id="UP001236014"/>
    </source>
</evidence>